<dbReference type="InterPro" id="IPR006860">
    <property type="entry name" value="FecR"/>
</dbReference>
<dbReference type="GO" id="GO:0006979">
    <property type="term" value="P:response to oxidative stress"/>
    <property type="evidence" value="ECO:0007669"/>
    <property type="project" value="InterPro"/>
</dbReference>
<keyword evidence="1" id="KW-1133">Transmembrane helix</keyword>
<evidence type="ECO:0000313" key="3">
    <source>
        <dbReference type="EMBL" id="PWK79815.1"/>
    </source>
</evidence>
<feature type="domain" description="Plant heme peroxidase family profile" evidence="2">
    <location>
        <begin position="43"/>
        <end position="327"/>
    </location>
</feature>
<evidence type="ECO:0000259" key="2">
    <source>
        <dbReference type="PROSITE" id="PS50873"/>
    </source>
</evidence>
<keyword evidence="4" id="KW-1185">Reference proteome</keyword>
<evidence type="ECO:0000256" key="1">
    <source>
        <dbReference type="SAM" id="Phobius"/>
    </source>
</evidence>
<sequence length="388" mass="43464">MDEVKIIQILFRKYIDNTINHEELEQLRVILGQQEGEDDLDKLLQDYFQDDIKAAAESELKGQIIESRAWNQIEKNITPQERPHSYLNFFIKVAAAVLIFAISISIYFTSWKTSTATDKAVSIHDIQPGTSRATLTVANGTKYELKGAKHEIVAGRKNIHYTDGEVVTDAQPGQNTTLTLTTPRGGQFQATLSDGTKVWLNAASSLSYPENFTGAERMVTLEGEAYFEVAHDTRHPFIVSTNGQQIKVLGTSFNVNAYKNERKTVTSLLTGHVQLSNPATTATAELHPGEQSLFNHDHSGFKVVAVDADLYSAWKDGEFRFKATPLNEALRQIERWYDLDIDYTGIPEDILIHASISRNKKLSGVLHALEKITDLKFDVNGRKVKVIK</sequence>
<dbReference type="InterPro" id="IPR032508">
    <property type="entry name" value="FecR_C"/>
</dbReference>
<dbReference type="PANTHER" id="PTHR30273:SF2">
    <property type="entry name" value="PROTEIN FECR"/>
    <property type="match status" value="1"/>
</dbReference>
<dbReference type="GO" id="GO:0016989">
    <property type="term" value="F:sigma factor antagonist activity"/>
    <property type="evidence" value="ECO:0007669"/>
    <property type="project" value="TreeGrafter"/>
</dbReference>
<organism evidence="3 4">
    <name type="scientific">Mucilaginibacter oryzae</name>
    <dbReference type="NCBI Taxonomy" id="468058"/>
    <lineage>
        <taxon>Bacteria</taxon>
        <taxon>Pseudomonadati</taxon>
        <taxon>Bacteroidota</taxon>
        <taxon>Sphingobacteriia</taxon>
        <taxon>Sphingobacteriales</taxon>
        <taxon>Sphingobacteriaceae</taxon>
        <taxon>Mucilaginibacter</taxon>
    </lineage>
</organism>
<dbReference type="GO" id="GO:0020037">
    <property type="term" value="F:heme binding"/>
    <property type="evidence" value="ECO:0007669"/>
    <property type="project" value="InterPro"/>
</dbReference>
<evidence type="ECO:0000313" key="4">
    <source>
        <dbReference type="Proteomes" id="UP000245678"/>
    </source>
</evidence>
<gene>
    <name evidence="3" type="ORF">LX99_00275</name>
</gene>
<keyword evidence="1" id="KW-0472">Membrane</keyword>
<dbReference type="Pfam" id="PF16344">
    <property type="entry name" value="FecR_C"/>
    <property type="match status" value="1"/>
</dbReference>
<dbReference type="EMBL" id="QGHA01000001">
    <property type="protein sequence ID" value="PWK79815.1"/>
    <property type="molecule type" value="Genomic_DNA"/>
</dbReference>
<dbReference type="Gene3D" id="2.60.120.1440">
    <property type="match status" value="1"/>
</dbReference>
<feature type="transmembrane region" description="Helical" evidence="1">
    <location>
        <begin position="89"/>
        <end position="108"/>
    </location>
</feature>
<reference evidence="3 4" key="1">
    <citation type="submission" date="2018-05" db="EMBL/GenBank/DDBJ databases">
        <title>Genomic Encyclopedia of Archaeal and Bacterial Type Strains, Phase II (KMG-II): from individual species to whole genera.</title>
        <authorList>
            <person name="Goeker M."/>
        </authorList>
    </citation>
    <scope>NUCLEOTIDE SEQUENCE [LARGE SCALE GENOMIC DNA]</scope>
    <source>
        <strain evidence="3 4">DSM 19975</strain>
    </source>
</reference>
<accession>A0A316HNM0</accession>
<dbReference type="FunFam" id="2.60.120.1440:FF:000001">
    <property type="entry name" value="Putative anti-sigma factor"/>
    <property type="match status" value="1"/>
</dbReference>
<protein>
    <submittedName>
        <fullName evidence="3">FecR family protein</fullName>
    </submittedName>
</protein>
<dbReference type="Pfam" id="PF04773">
    <property type="entry name" value="FecR"/>
    <property type="match status" value="1"/>
</dbReference>
<dbReference type="Proteomes" id="UP000245678">
    <property type="component" value="Unassembled WGS sequence"/>
</dbReference>
<dbReference type="RefSeq" id="WP_109605729.1">
    <property type="nucleotide sequence ID" value="NZ_QGHA01000001.1"/>
</dbReference>
<dbReference type="PROSITE" id="PS50873">
    <property type="entry name" value="PEROXIDASE_4"/>
    <property type="match status" value="1"/>
</dbReference>
<proteinExistence type="predicted"/>
<dbReference type="Gene3D" id="3.55.50.30">
    <property type="match status" value="1"/>
</dbReference>
<comment type="caution">
    <text evidence="3">The sequence shown here is derived from an EMBL/GenBank/DDBJ whole genome shotgun (WGS) entry which is preliminary data.</text>
</comment>
<dbReference type="InterPro" id="IPR012373">
    <property type="entry name" value="Ferrdict_sens_TM"/>
</dbReference>
<dbReference type="GO" id="GO:0004601">
    <property type="term" value="F:peroxidase activity"/>
    <property type="evidence" value="ECO:0007669"/>
    <property type="project" value="InterPro"/>
</dbReference>
<dbReference type="PANTHER" id="PTHR30273">
    <property type="entry name" value="PERIPLASMIC SIGNAL SENSOR AND SIGMA FACTOR ACTIVATOR FECR-RELATED"/>
    <property type="match status" value="1"/>
</dbReference>
<keyword evidence="1" id="KW-0812">Transmembrane</keyword>
<dbReference type="AlphaFoldDB" id="A0A316HNM0"/>
<name>A0A316HNM0_9SPHI</name>
<dbReference type="InterPro" id="IPR002016">
    <property type="entry name" value="Haem_peroxidase"/>
</dbReference>